<dbReference type="InterPro" id="IPR001279">
    <property type="entry name" value="Metallo-B-lactamas"/>
</dbReference>
<keyword evidence="3" id="KW-0479">Metal-binding</keyword>
<comment type="similarity">
    <text evidence="2">Belongs to the metallo-beta-lactamase superfamily.</text>
</comment>
<evidence type="ECO:0000256" key="7">
    <source>
        <dbReference type="ARBA" id="ARBA00034301"/>
    </source>
</evidence>
<name>A0ABS4J062_9BACL</name>
<dbReference type="Proteomes" id="UP001519287">
    <property type="component" value="Unassembled WGS sequence"/>
</dbReference>
<dbReference type="InterPro" id="IPR051013">
    <property type="entry name" value="MBL_superfamily_lactonases"/>
</dbReference>
<evidence type="ECO:0000256" key="5">
    <source>
        <dbReference type="ARBA" id="ARBA00022833"/>
    </source>
</evidence>
<dbReference type="RefSeq" id="WP_245375767.1">
    <property type="nucleotide sequence ID" value="NZ_JAGGLB010000017.1"/>
</dbReference>
<comment type="catalytic activity">
    <reaction evidence="6">
        <text>3',5'-cyclic CMP + H2O = CMP + H(+)</text>
        <dbReference type="Rhea" id="RHEA:72675"/>
        <dbReference type="ChEBI" id="CHEBI:15377"/>
        <dbReference type="ChEBI" id="CHEBI:15378"/>
        <dbReference type="ChEBI" id="CHEBI:58003"/>
        <dbReference type="ChEBI" id="CHEBI:60377"/>
    </reaction>
    <physiologicalReaction direction="left-to-right" evidence="6">
        <dbReference type="Rhea" id="RHEA:72676"/>
    </physiologicalReaction>
</comment>
<dbReference type="PANTHER" id="PTHR42978">
    <property type="entry name" value="QUORUM-QUENCHING LACTONASE YTNP-RELATED-RELATED"/>
    <property type="match status" value="1"/>
</dbReference>
<dbReference type="SMART" id="SM00849">
    <property type="entry name" value="Lactamase_B"/>
    <property type="match status" value="1"/>
</dbReference>
<evidence type="ECO:0000313" key="11">
    <source>
        <dbReference type="Proteomes" id="UP001519287"/>
    </source>
</evidence>
<dbReference type="Pfam" id="PF00753">
    <property type="entry name" value="Lactamase_B"/>
    <property type="match status" value="1"/>
</dbReference>
<dbReference type="SUPFAM" id="SSF56281">
    <property type="entry name" value="Metallo-hydrolase/oxidoreductase"/>
    <property type="match status" value="1"/>
</dbReference>
<evidence type="ECO:0000256" key="1">
    <source>
        <dbReference type="ARBA" id="ARBA00001947"/>
    </source>
</evidence>
<evidence type="ECO:0000256" key="2">
    <source>
        <dbReference type="ARBA" id="ARBA00007749"/>
    </source>
</evidence>
<dbReference type="PANTHER" id="PTHR42978:SF2">
    <property type="entry name" value="102 KBASES UNSTABLE REGION: FROM 1 TO 119443"/>
    <property type="match status" value="1"/>
</dbReference>
<evidence type="ECO:0000256" key="6">
    <source>
        <dbReference type="ARBA" id="ARBA00034221"/>
    </source>
</evidence>
<keyword evidence="11" id="KW-1185">Reference proteome</keyword>
<sequence>MSYKRQNDISEGASMSKDAPKVKLQLFEAGYCKHPEWVTMQGGSLKAYRIPAIFACIEHPEAGYILFDTGYAGRFLQATDRLPNRLYRWITPVSFQEGDSAAQRLLARGILPEQIGKIIISHFHADHIAGLRDFPAAELHYAPNAYEAVRHLSGLPALRRAFLPELLPENFEERSRPLREEQEVELPLNVPFTSANDILGDGSLLAVDLPGHADGQIGLFLSTERHQYLLCADAAWSSRAYREKLPPNKLASLIMPDSEAYADSFQRLVILHERYPDLRIVPSHCPEVWADWILGGEPL</sequence>
<evidence type="ECO:0000256" key="4">
    <source>
        <dbReference type="ARBA" id="ARBA00022801"/>
    </source>
</evidence>
<feature type="domain" description="Metallo-beta-lactamase" evidence="9">
    <location>
        <begin position="51"/>
        <end position="284"/>
    </location>
</feature>
<evidence type="ECO:0000256" key="8">
    <source>
        <dbReference type="ARBA" id="ARBA00048505"/>
    </source>
</evidence>
<comment type="catalytic activity">
    <reaction evidence="8">
        <text>3',5'-cyclic UMP + H2O = UMP + H(+)</text>
        <dbReference type="Rhea" id="RHEA:70575"/>
        <dbReference type="ChEBI" id="CHEBI:15377"/>
        <dbReference type="ChEBI" id="CHEBI:15378"/>
        <dbReference type="ChEBI" id="CHEBI:57865"/>
        <dbReference type="ChEBI" id="CHEBI:184387"/>
    </reaction>
    <physiologicalReaction direction="left-to-right" evidence="8">
        <dbReference type="Rhea" id="RHEA:70576"/>
    </physiologicalReaction>
</comment>
<comment type="function">
    <text evidence="7">Counteracts the endogenous Pycsar antiviral defense system. Phosphodiesterase that enables metal-dependent hydrolysis of host cyclic nucleotide Pycsar defense signals such as cCMP and cUMP.</text>
</comment>
<dbReference type="EMBL" id="JAGGLB010000017">
    <property type="protein sequence ID" value="MBP1993227.1"/>
    <property type="molecule type" value="Genomic_DNA"/>
</dbReference>
<protein>
    <submittedName>
        <fullName evidence="10">Glyoxylase-like metal-dependent hydrolase (Beta-lactamase superfamily II)</fullName>
    </submittedName>
</protein>
<evidence type="ECO:0000313" key="10">
    <source>
        <dbReference type="EMBL" id="MBP1993227.1"/>
    </source>
</evidence>
<organism evidence="10 11">
    <name type="scientific">Paenibacillus eucommiae</name>
    <dbReference type="NCBI Taxonomy" id="1355755"/>
    <lineage>
        <taxon>Bacteria</taxon>
        <taxon>Bacillati</taxon>
        <taxon>Bacillota</taxon>
        <taxon>Bacilli</taxon>
        <taxon>Bacillales</taxon>
        <taxon>Paenibacillaceae</taxon>
        <taxon>Paenibacillus</taxon>
    </lineage>
</organism>
<accession>A0ABS4J062</accession>
<gene>
    <name evidence="10" type="ORF">J2Z66_004844</name>
</gene>
<evidence type="ECO:0000256" key="3">
    <source>
        <dbReference type="ARBA" id="ARBA00022723"/>
    </source>
</evidence>
<dbReference type="InterPro" id="IPR036866">
    <property type="entry name" value="RibonucZ/Hydroxyglut_hydro"/>
</dbReference>
<proteinExistence type="inferred from homology"/>
<comment type="cofactor">
    <cofactor evidence="1">
        <name>Zn(2+)</name>
        <dbReference type="ChEBI" id="CHEBI:29105"/>
    </cofactor>
</comment>
<evidence type="ECO:0000259" key="9">
    <source>
        <dbReference type="SMART" id="SM00849"/>
    </source>
</evidence>
<reference evidence="10 11" key="1">
    <citation type="submission" date="2021-03" db="EMBL/GenBank/DDBJ databases">
        <title>Genomic Encyclopedia of Type Strains, Phase IV (KMG-IV): sequencing the most valuable type-strain genomes for metagenomic binning, comparative biology and taxonomic classification.</title>
        <authorList>
            <person name="Goeker M."/>
        </authorList>
    </citation>
    <scope>NUCLEOTIDE SEQUENCE [LARGE SCALE GENOMIC DNA]</scope>
    <source>
        <strain evidence="10 11">DSM 26048</strain>
    </source>
</reference>
<keyword evidence="4" id="KW-0378">Hydrolase</keyword>
<dbReference type="Gene3D" id="3.60.15.10">
    <property type="entry name" value="Ribonuclease Z/Hydroxyacylglutathione hydrolase-like"/>
    <property type="match status" value="1"/>
</dbReference>
<keyword evidence="5" id="KW-0862">Zinc</keyword>
<dbReference type="CDD" id="cd07730">
    <property type="entry name" value="metallo-hydrolase-like_MBL-fold"/>
    <property type="match status" value="1"/>
</dbReference>
<comment type="caution">
    <text evidence="10">The sequence shown here is derived from an EMBL/GenBank/DDBJ whole genome shotgun (WGS) entry which is preliminary data.</text>
</comment>